<comment type="caution">
    <text evidence="1">The sequence shown here is derived from an EMBL/GenBank/DDBJ whole genome shotgun (WGS) entry which is preliminary data.</text>
</comment>
<protein>
    <submittedName>
        <fullName evidence="1">Uncharacterized protein</fullName>
    </submittedName>
</protein>
<evidence type="ECO:0000313" key="1">
    <source>
        <dbReference type="EMBL" id="MPN43269.1"/>
    </source>
</evidence>
<dbReference type="AlphaFoldDB" id="A0A645HYK7"/>
<accession>A0A645HYK7</accession>
<proteinExistence type="predicted"/>
<dbReference type="EMBL" id="VSSQ01101568">
    <property type="protein sequence ID" value="MPN43269.1"/>
    <property type="molecule type" value="Genomic_DNA"/>
</dbReference>
<organism evidence="1">
    <name type="scientific">bioreactor metagenome</name>
    <dbReference type="NCBI Taxonomy" id="1076179"/>
    <lineage>
        <taxon>unclassified sequences</taxon>
        <taxon>metagenomes</taxon>
        <taxon>ecological metagenomes</taxon>
    </lineage>
</organism>
<reference evidence="1" key="1">
    <citation type="submission" date="2019-08" db="EMBL/GenBank/DDBJ databases">
        <authorList>
            <person name="Kucharzyk K."/>
            <person name="Murdoch R.W."/>
            <person name="Higgins S."/>
            <person name="Loffler F."/>
        </authorList>
    </citation>
    <scope>NUCLEOTIDE SEQUENCE</scope>
</reference>
<gene>
    <name evidence="1" type="ORF">SDC9_190828</name>
</gene>
<sequence>MSSVFTRALPFAGSDPRAAALPLMMALRPRRVGREGTIASLPLRTAKAFNIQRGSAR</sequence>
<name>A0A645HYK7_9ZZZZ</name>